<evidence type="ECO:0000256" key="7">
    <source>
        <dbReference type="ARBA" id="ARBA00023136"/>
    </source>
</evidence>
<keyword evidence="2" id="KW-1003">Cell membrane</keyword>
<evidence type="ECO:0000313" key="10">
    <source>
        <dbReference type="EMBL" id="BAO54539.1"/>
    </source>
</evidence>
<feature type="transmembrane region" description="Helical" evidence="8">
    <location>
        <begin position="382"/>
        <end position="401"/>
    </location>
</feature>
<dbReference type="PANTHER" id="PTHR33908">
    <property type="entry name" value="MANNOSYLTRANSFERASE YKCB-RELATED"/>
    <property type="match status" value="1"/>
</dbReference>
<dbReference type="AlphaFoldDB" id="W8VNL8"/>
<evidence type="ECO:0000259" key="9">
    <source>
        <dbReference type="Pfam" id="PF13231"/>
    </source>
</evidence>
<dbReference type="EMBL" id="AP014548">
    <property type="protein sequence ID" value="BAO54539.1"/>
    <property type="molecule type" value="Genomic_DNA"/>
</dbReference>
<feature type="transmembrane region" description="Helical" evidence="8">
    <location>
        <begin position="113"/>
        <end position="130"/>
    </location>
</feature>
<dbReference type="InterPro" id="IPR050297">
    <property type="entry name" value="LipidA_mod_glycosyltrf_83"/>
</dbReference>
<evidence type="ECO:0000256" key="3">
    <source>
        <dbReference type="ARBA" id="ARBA00022676"/>
    </source>
</evidence>
<feature type="transmembrane region" description="Helical" evidence="8">
    <location>
        <begin position="352"/>
        <end position="376"/>
    </location>
</feature>
<evidence type="ECO:0000256" key="6">
    <source>
        <dbReference type="ARBA" id="ARBA00022989"/>
    </source>
</evidence>
<reference evidence="10 11" key="1">
    <citation type="journal article" date="2014" name="Proc. Natl. Acad. Sci. U.S.A.">
        <title>Functional characterization of flavobacteria rhodopsins reveals a unique class of light-driven chloride pump in bacteria.</title>
        <authorList>
            <person name="Yoshizawa S."/>
            <person name="Kumagai Y."/>
            <person name="Kim H."/>
            <person name="Ogura Y."/>
            <person name="Hayashi T."/>
            <person name="Iwasaki W."/>
            <person name="DeLong E.F."/>
            <person name="Kogure K."/>
        </authorList>
    </citation>
    <scope>NUCLEOTIDE SEQUENCE [LARGE SCALE GENOMIC DNA]</scope>
    <source>
        <strain evidence="10 11">S1-08</strain>
    </source>
</reference>
<evidence type="ECO:0000256" key="4">
    <source>
        <dbReference type="ARBA" id="ARBA00022679"/>
    </source>
</evidence>
<name>W8VNL8_9FLAO</name>
<feature type="domain" description="Glycosyltransferase RgtA/B/C/D-like" evidence="9">
    <location>
        <begin position="63"/>
        <end position="226"/>
    </location>
</feature>
<proteinExistence type="predicted"/>
<dbReference type="GO" id="GO:0009103">
    <property type="term" value="P:lipopolysaccharide biosynthetic process"/>
    <property type="evidence" value="ECO:0007669"/>
    <property type="project" value="UniProtKB-ARBA"/>
</dbReference>
<dbReference type="OrthoDB" id="8353433at2"/>
<dbReference type="PANTHER" id="PTHR33908:SF3">
    <property type="entry name" value="UNDECAPRENYL PHOSPHATE-ALPHA-4-AMINO-4-DEOXY-L-ARABINOSE ARABINOSYL TRANSFERASE"/>
    <property type="match status" value="1"/>
</dbReference>
<feature type="transmembrane region" description="Helical" evidence="8">
    <location>
        <begin position="258"/>
        <end position="280"/>
    </location>
</feature>
<dbReference type="GO" id="GO:0016763">
    <property type="term" value="F:pentosyltransferase activity"/>
    <property type="evidence" value="ECO:0007669"/>
    <property type="project" value="TreeGrafter"/>
</dbReference>
<feature type="transmembrane region" description="Helical" evidence="8">
    <location>
        <begin position="292"/>
        <end position="311"/>
    </location>
</feature>
<evidence type="ECO:0000256" key="5">
    <source>
        <dbReference type="ARBA" id="ARBA00022692"/>
    </source>
</evidence>
<evidence type="ECO:0000256" key="1">
    <source>
        <dbReference type="ARBA" id="ARBA00004651"/>
    </source>
</evidence>
<feature type="transmembrane region" description="Helical" evidence="8">
    <location>
        <begin position="413"/>
        <end position="434"/>
    </location>
</feature>
<keyword evidence="7 8" id="KW-0472">Membrane</keyword>
<dbReference type="InterPro" id="IPR038731">
    <property type="entry name" value="RgtA/B/C-like"/>
</dbReference>
<protein>
    <submittedName>
        <fullName evidence="10">Integral membrane protein</fullName>
    </submittedName>
</protein>
<dbReference type="RefSeq" id="WP_041495255.1">
    <property type="nucleotide sequence ID" value="NZ_AP014548.1"/>
</dbReference>
<keyword evidence="11" id="KW-1185">Reference proteome</keyword>
<keyword evidence="6 8" id="KW-1133">Transmembrane helix</keyword>
<dbReference type="HOGENOM" id="CLU_036997_0_0_10"/>
<comment type="subcellular location">
    <subcellularLocation>
        <location evidence="1">Cell membrane</location>
        <topology evidence="1">Multi-pass membrane protein</topology>
    </subcellularLocation>
</comment>
<evidence type="ECO:0000313" key="11">
    <source>
        <dbReference type="Proteomes" id="UP000031760"/>
    </source>
</evidence>
<accession>W8VNL8</accession>
<keyword evidence="4" id="KW-0808">Transferase</keyword>
<evidence type="ECO:0000256" key="8">
    <source>
        <dbReference type="SAM" id="Phobius"/>
    </source>
</evidence>
<evidence type="ECO:0000256" key="2">
    <source>
        <dbReference type="ARBA" id="ARBA00022475"/>
    </source>
</evidence>
<keyword evidence="5 8" id="KW-0812">Transmembrane</keyword>
<feature type="transmembrane region" description="Helical" evidence="8">
    <location>
        <begin position="136"/>
        <end position="153"/>
    </location>
</feature>
<dbReference type="Pfam" id="PF13231">
    <property type="entry name" value="PMT_2"/>
    <property type="match status" value="1"/>
</dbReference>
<dbReference type="STRING" id="1454201.NMS_0530"/>
<gene>
    <name evidence="10" type="ORF">NMS_0530</name>
</gene>
<dbReference type="KEGG" id="nmf:NMS_0530"/>
<feature type="transmembrane region" description="Helical" evidence="8">
    <location>
        <begin position="317"/>
        <end position="340"/>
    </location>
</feature>
<feature type="transmembrane region" description="Helical" evidence="8">
    <location>
        <begin position="183"/>
        <end position="202"/>
    </location>
</feature>
<feature type="transmembrane region" description="Helical" evidence="8">
    <location>
        <begin position="209"/>
        <end position="231"/>
    </location>
</feature>
<organism evidence="10 11">
    <name type="scientific">Nonlabens marinus S1-08</name>
    <dbReference type="NCBI Taxonomy" id="1454201"/>
    <lineage>
        <taxon>Bacteria</taxon>
        <taxon>Pseudomonadati</taxon>
        <taxon>Bacteroidota</taxon>
        <taxon>Flavobacteriia</taxon>
        <taxon>Flavobacteriales</taxon>
        <taxon>Flavobacteriaceae</taxon>
        <taxon>Nonlabens</taxon>
    </lineage>
</organism>
<feature type="transmembrane region" description="Helical" evidence="8">
    <location>
        <begin position="84"/>
        <end position="104"/>
    </location>
</feature>
<keyword evidence="3" id="KW-0328">Glycosyltransferase</keyword>
<sequence length="541" mass="62708">MRDLIEKHPYWTILILWGCVFLAHLGVLYPNIMEARNFITAREMLTEGNWILTTMDGLPRYEKPPLPTWLTAFSGALFGFKSLAGLRLPAAFITLVLLFVMYALSRKLTHNKTYALVTTLVLGTSFYIIFAGRNGTWDIFAHSFMLLGIYFLFQFFETSWQLYTNSLLAGLFIGLSFMSKGPVSHYALLLPFLIAYGVIYRFADFRKKWVPLALMILIITILSAWWGYYIYLFDADDATRIAEKESGRWIDYETKPFYYYWSFFTQSGIWTIPGFICLLYPYLKSRVSNLKAYQFVLLWTLASLLLLSIIPTKKSRYLLPVLIPLAMTIGFYMEYLFLYFKTTTRRWETWPVYFNYGLIATIGIAFPIGAFLYLGPQLEGHYVSYILTSIALVCVGVFLFIQLRKKNFAKVFYGTISFILFTVALGFPLANALLGNPEYETFSELKKSSLPILTLDNLTPELVWEYGEITKHTSMSELRQQQQLDSIMVLTTFEKDKTRLDSLRSDYSVEWKGTVDLNPLDSTRSSYKDRLKSDYYLLSRN</sequence>
<dbReference type="GO" id="GO:0010041">
    <property type="term" value="P:response to iron(III) ion"/>
    <property type="evidence" value="ECO:0007669"/>
    <property type="project" value="TreeGrafter"/>
</dbReference>
<dbReference type="Proteomes" id="UP000031760">
    <property type="component" value="Chromosome"/>
</dbReference>
<feature type="transmembrane region" description="Helical" evidence="8">
    <location>
        <begin position="12"/>
        <end position="32"/>
    </location>
</feature>
<dbReference type="GO" id="GO:0005886">
    <property type="term" value="C:plasma membrane"/>
    <property type="evidence" value="ECO:0007669"/>
    <property type="project" value="UniProtKB-SubCell"/>
</dbReference>